<reference evidence="3 4" key="1">
    <citation type="submission" date="2019-11" db="EMBL/GenBank/DDBJ databases">
        <title>Acidiferrimicrobium australis gen. nov., sp. nov., an acidophilic and obligately heterotrophic, member of the Actinobacteria that catalyses dissimilatory oxido- reduction of iron isolated from metal-rich acidic water in Chile.</title>
        <authorList>
            <person name="Gonzalez D."/>
            <person name="Huber K."/>
            <person name="Hedrich S."/>
            <person name="Rojas-Villalobos C."/>
            <person name="Quatrini R."/>
            <person name="Dinamarca M.A."/>
            <person name="Schwarz A."/>
            <person name="Canales C."/>
            <person name="Nancucheo I."/>
        </authorList>
    </citation>
    <scope>NUCLEOTIDE SEQUENCE [LARGE SCALE GENOMIC DNA]</scope>
    <source>
        <strain evidence="3 4">USS-CCA1</strain>
    </source>
</reference>
<dbReference type="EMBL" id="WJHE01000201">
    <property type="protein sequence ID" value="MST32048.1"/>
    <property type="molecule type" value="Genomic_DNA"/>
</dbReference>
<sequence>MGHHQASLAKVRKLRALAQATVAEAMGMDQSEISRLERRTDLLLSTLRRFVNATGGSSTSSLLTPTATSSCWSARPCPKSPVPSPCWTPGPCHIRATTVGQTRSRPGAGGQVERASDLPERTNALVSGGCDSPFPS</sequence>
<feature type="domain" description="HTH cro/C1-type" evidence="2">
    <location>
        <begin position="8"/>
        <end position="62"/>
    </location>
</feature>
<dbReference type="InterPro" id="IPR001387">
    <property type="entry name" value="Cro/C1-type_HTH"/>
</dbReference>
<evidence type="ECO:0000259" key="2">
    <source>
        <dbReference type="PROSITE" id="PS50943"/>
    </source>
</evidence>
<protein>
    <submittedName>
        <fullName evidence="3">Helix-turn-helix domain-containing protein</fullName>
    </submittedName>
</protein>
<name>A0ABW9QUJ1_9ACTN</name>
<dbReference type="Proteomes" id="UP000437736">
    <property type="component" value="Unassembled WGS sequence"/>
</dbReference>
<dbReference type="CDD" id="cd00093">
    <property type="entry name" value="HTH_XRE"/>
    <property type="match status" value="1"/>
</dbReference>
<evidence type="ECO:0000313" key="3">
    <source>
        <dbReference type="EMBL" id="MST32048.1"/>
    </source>
</evidence>
<dbReference type="Gene3D" id="1.10.260.40">
    <property type="entry name" value="lambda repressor-like DNA-binding domains"/>
    <property type="match status" value="1"/>
</dbReference>
<dbReference type="InterPro" id="IPR010982">
    <property type="entry name" value="Lambda_DNA-bd_dom_sf"/>
</dbReference>
<dbReference type="PROSITE" id="PS50943">
    <property type="entry name" value="HTH_CROC1"/>
    <property type="match status" value="1"/>
</dbReference>
<dbReference type="SUPFAM" id="SSF47413">
    <property type="entry name" value="lambda repressor-like DNA-binding domains"/>
    <property type="match status" value="1"/>
</dbReference>
<organism evidence="3 4">
    <name type="scientific">Acidiferrimicrobium australe</name>
    <dbReference type="NCBI Taxonomy" id="2664430"/>
    <lineage>
        <taxon>Bacteria</taxon>
        <taxon>Bacillati</taxon>
        <taxon>Actinomycetota</taxon>
        <taxon>Acidimicrobiia</taxon>
        <taxon>Acidimicrobiales</taxon>
        <taxon>Acidimicrobiaceae</taxon>
        <taxon>Acidiferrimicrobium</taxon>
    </lineage>
</organism>
<dbReference type="Pfam" id="PF01381">
    <property type="entry name" value="HTH_3"/>
    <property type="match status" value="1"/>
</dbReference>
<feature type="region of interest" description="Disordered" evidence="1">
    <location>
        <begin position="97"/>
        <end position="136"/>
    </location>
</feature>
<evidence type="ECO:0000313" key="4">
    <source>
        <dbReference type="Proteomes" id="UP000437736"/>
    </source>
</evidence>
<proteinExistence type="predicted"/>
<evidence type="ECO:0000256" key="1">
    <source>
        <dbReference type="SAM" id="MobiDB-lite"/>
    </source>
</evidence>
<comment type="caution">
    <text evidence="3">The sequence shown here is derived from an EMBL/GenBank/DDBJ whole genome shotgun (WGS) entry which is preliminary data.</text>
</comment>
<keyword evidence="4" id="KW-1185">Reference proteome</keyword>
<accession>A0ABW9QUJ1</accession>
<gene>
    <name evidence="3" type="ORF">GHK86_04820</name>
</gene>